<name>A0ABS5DDE0_9PSEU</name>
<feature type="transmembrane region" description="Helical" evidence="2">
    <location>
        <begin position="118"/>
        <end position="136"/>
    </location>
</feature>
<keyword evidence="4" id="KW-1185">Reference proteome</keyword>
<feature type="transmembrane region" description="Helical" evidence="2">
    <location>
        <begin position="143"/>
        <end position="163"/>
    </location>
</feature>
<sequence length="339" mass="35302">MGRGVRLRHHHRSRARTRRRAVDRAPAGGLRRAAGEALTSGTVLVVAVPAAVIGAASFGMASAIQHRVTKQVPEVATFSPRMLWDLVRKPIWVLSIGTVIVGLSLQVVALAFGPLVLVQPLLVTSVLFGAAFAAWLAGRRMDLVLALGALSCAGGLAAFLLLARPSGQGSEFTGAPVLPLALGMGLLVIASLLAARWLPGEFGVVGLAVATGVFYGVTAGLMRVVAGQFRTGGLVEPFGHWTLYVVCVIGPMGFLLSQQTFQRGRLMSPSLAVITTVDPLVAAAIGVSWLGERIESSPAILAGEVVAGALMIGGIAVLARRSEQIGRELAAREDSESWG</sequence>
<evidence type="ECO:0000313" key="3">
    <source>
        <dbReference type="EMBL" id="MBQ0924312.1"/>
    </source>
</evidence>
<dbReference type="Proteomes" id="UP000674084">
    <property type="component" value="Unassembled WGS sequence"/>
</dbReference>
<feature type="transmembrane region" description="Helical" evidence="2">
    <location>
        <begin position="91"/>
        <end position="112"/>
    </location>
</feature>
<feature type="transmembrane region" description="Helical" evidence="2">
    <location>
        <begin position="297"/>
        <end position="319"/>
    </location>
</feature>
<evidence type="ECO:0000256" key="2">
    <source>
        <dbReference type="SAM" id="Phobius"/>
    </source>
</evidence>
<keyword evidence="2" id="KW-0472">Membrane</keyword>
<protein>
    <submittedName>
        <fullName evidence="3">DMT family transporter</fullName>
    </submittedName>
</protein>
<accession>A0ABS5DDE0</accession>
<keyword evidence="2" id="KW-1133">Transmembrane helix</keyword>
<dbReference type="PANTHER" id="PTHR40761">
    <property type="entry name" value="CONSERVED INTEGRAL MEMBRANE ALANINE VALINE AND LEUCINE RICH PROTEIN-RELATED"/>
    <property type="match status" value="1"/>
</dbReference>
<feature type="region of interest" description="Disordered" evidence="1">
    <location>
        <begin position="1"/>
        <end position="27"/>
    </location>
</feature>
<dbReference type="EMBL" id="JAGPXE010000003">
    <property type="protein sequence ID" value="MBQ0924312.1"/>
    <property type="molecule type" value="Genomic_DNA"/>
</dbReference>
<feature type="transmembrane region" description="Helical" evidence="2">
    <location>
        <begin position="269"/>
        <end position="291"/>
    </location>
</feature>
<dbReference type="PANTHER" id="PTHR40761:SF1">
    <property type="entry name" value="CONSERVED INTEGRAL MEMBRANE ALANINE VALINE AND LEUCINE RICH PROTEIN-RELATED"/>
    <property type="match status" value="1"/>
</dbReference>
<feature type="compositionally biased region" description="Basic residues" evidence="1">
    <location>
        <begin position="1"/>
        <end position="21"/>
    </location>
</feature>
<evidence type="ECO:0000256" key="1">
    <source>
        <dbReference type="SAM" id="MobiDB-lite"/>
    </source>
</evidence>
<organism evidence="3 4">
    <name type="scientific">Saccharopolyspora endophytica</name>
    <dbReference type="NCBI Taxonomy" id="543886"/>
    <lineage>
        <taxon>Bacteria</taxon>
        <taxon>Bacillati</taxon>
        <taxon>Actinomycetota</taxon>
        <taxon>Actinomycetes</taxon>
        <taxon>Pseudonocardiales</taxon>
        <taxon>Pseudonocardiaceae</taxon>
        <taxon>Saccharopolyspora</taxon>
    </lineage>
</organism>
<gene>
    <name evidence="3" type="ORF">KBO27_10185</name>
</gene>
<reference evidence="3 4" key="1">
    <citation type="submission" date="2021-04" db="EMBL/GenBank/DDBJ databases">
        <title>Whole-genome sequencing of Saccharopolyspora endophytica KCTC 19397.</title>
        <authorList>
            <person name="Ay H."/>
            <person name="Saygin H."/>
            <person name="Sahin N."/>
        </authorList>
    </citation>
    <scope>NUCLEOTIDE SEQUENCE [LARGE SCALE GENOMIC DNA]</scope>
    <source>
        <strain evidence="3 4">KCTC 19397</strain>
    </source>
</reference>
<comment type="caution">
    <text evidence="3">The sequence shown here is derived from an EMBL/GenBank/DDBJ whole genome shotgun (WGS) entry which is preliminary data.</text>
</comment>
<feature type="transmembrane region" description="Helical" evidence="2">
    <location>
        <begin position="175"/>
        <end position="195"/>
    </location>
</feature>
<keyword evidence="2" id="KW-0812">Transmembrane</keyword>
<evidence type="ECO:0000313" key="4">
    <source>
        <dbReference type="Proteomes" id="UP000674084"/>
    </source>
</evidence>
<proteinExistence type="predicted"/>
<feature type="transmembrane region" description="Helical" evidence="2">
    <location>
        <begin position="238"/>
        <end position="257"/>
    </location>
</feature>
<feature type="transmembrane region" description="Helical" evidence="2">
    <location>
        <begin position="202"/>
        <end position="226"/>
    </location>
</feature>
<dbReference type="NCBIfam" id="NF038012">
    <property type="entry name" value="DMT_1"/>
    <property type="match status" value="1"/>
</dbReference>